<dbReference type="Pfam" id="PF23793">
    <property type="entry name" value="LysC"/>
    <property type="match status" value="1"/>
</dbReference>
<accession>A0ABS7V5P2</accession>
<dbReference type="InterPro" id="IPR058979">
    <property type="entry name" value="LysC-like"/>
</dbReference>
<reference evidence="1 2" key="1">
    <citation type="submission" date="2021-09" db="EMBL/GenBank/DDBJ databases">
        <title>Aeromonas schubertii isolated from Asian sea bass.</title>
        <authorList>
            <person name="Pinpimai K."/>
        </authorList>
    </citation>
    <scope>NUCLEOTIDE SEQUENCE [LARGE SCALE GENOMIC DNA]</scope>
    <source>
        <strain evidence="1 2">CHULA2021a</strain>
    </source>
</reference>
<comment type="caution">
    <text evidence="1">The sequence shown here is derived from an EMBL/GenBank/DDBJ whole genome shotgun (WGS) entry which is preliminary data.</text>
</comment>
<proteinExistence type="predicted"/>
<keyword evidence="2" id="KW-1185">Reference proteome</keyword>
<evidence type="ECO:0000313" key="2">
    <source>
        <dbReference type="Proteomes" id="UP000774958"/>
    </source>
</evidence>
<dbReference type="Proteomes" id="UP000774958">
    <property type="component" value="Unassembled WGS sequence"/>
</dbReference>
<protein>
    <submittedName>
        <fullName evidence="1">Rz1-like lysis system protein LysC</fullName>
    </submittedName>
</protein>
<dbReference type="InterPro" id="IPR047737">
    <property type="entry name" value="LysC"/>
</dbReference>
<organism evidence="1 2">
    <name type="scientific">Aeromonas schubertii</name>
    <dbReference type="NCBI Taxonomy" id="652"/>
    <lineage>
        <taxon>Bacteria</taxon>
        <taxon>Pseudomonadati</taxon>
        <taxon>Pseudomonadota</taxon>
        <taxon>Gammaproteobacteria</taxon>
        <taxon>Aeromonadales</taxon>
        <taxon>Aeromonadaceae</taxon>
        <taxon>Aeromonas</taxon>
    </lineage>
</organism>
<dbReference type="NCBIfam" id="NF038368">
    <property type="entry name" value="P2_Rz1"/>
    <property type="match status" value="1"/>
</dbReference>
<evidence type="ECO:0000313" key="1">
    <source>
        <dbReference type="EMBL" id="MBZ6064704.1"/>
    </source>
</evidence>
<sequence>MLLLAGCSSAPPSPAPTLIKITCPPPPPCPLPAASPATNGDLLDQLLATESAWAACAARVDHLIACDRRLNAQTPANP</sequence>
<gene>
    <name evidence="1" type="primary">lysC</name>
    <name evidence="1" type="ORF">LA374_00530</name>
</gene>
<name>A0ABS7V5P2_9GAMM</name>
<dbReference type="EMBL" id="JAIRBT010000001">
    <property type="protein sequence ID" value="MBZ6064704.1"/>
    <property type="molecule type" value="Genomic_DNA"/>
</dbReference>